<evidence type="ECO:0000313" key="3">
    <source>
        <dbReference type="Proteomes" id="UP001501358"/>
    </source>
</evidence>
<dbReference type="InterPro" id="IPR037523">
    <property type="entry name" value="VOC_core"/>
</dbReference>
<reference evidence="2 3" key="1">
    <citation type="journal article" date="2019" name="Int. J. Syst. Evol. Microbiol.">
        <title>The Global Catalogue of Microorganisms (GCM) 10K type strain sequencing project: providing services to taxonomists for standard genome sequencing and annotation.</title>
        <authorList>
            <consortium name="The Broad Institute Genomics Platform"/>
            <consortium name="The Broad Institute Genome Sequencing Center for Infectious Disease"/>
            <person name="Wu L."/>
            <person name="Ma J."/>
        </authorList>
    </citation>
    <scope>NUCLEOTIDE SEQUENCE [LARGE SCALE GENOMIC DNA]</scope>
    <source>
        <strain evidence="2 3">JCM 6307</strain>
    </source>
</reference>
<dbReference type="PROSITE" id="PS51819">
    <property type="entry name" value="VOC"/>
    <property type="match status" value="1"/>
</dbReference>
<evidence type="ECO:0000313" key="2">
    <source>
        <dbReference type="EMBL" id="GAA2477474.1"/>
    </source>
</evidence>
<dbReference type="SUPFAM" id="SSF54593">
    <property type="entry name" value="Glyoxalase/Bleomycin resistance protein/Dihydroxybiphenyl dioxygenase"/>
    <property type="match status" value="1"/>
</dbReference>
<dbReference type="InterPro" id="IPR029068">
    <property type="entry name" value="Glyas_Bleomycin-R_OHBP_Dase"/>
</dbReference>
<protein>
    <submittedName>
        <fullName evidence="2">VOC family protein</fullName>
    </submittedName>
</protein>
<dbReference type="Pfam" id="PF18029">
    <property type="entry name" value="Glyoxalase_6"/>
    <property type="match status" value="1"/>
</dbReference>
<proteinExistence type="predicted"/>
<feature type="domain" description="VOC" evidence="1">
    <location>
        <begin position="4"/>
        <end position="124"/>
    </location>
</feature>
<gene>
    <name evidence="2" type="ORF">GCM10010406_12000</name>
</gene>
<keyword evidence="3" id="KW-1185">Reference proteome</keyword>
<dbReference type="PANTHER" id="PTHR35908:SF1">
    <property type="entry name" value="CONSERVED PROTEIN"/>
    <property type="match status" value="1"/>
</dbReference>
<evidence type="ECO:0000259" key="1">
    <source>
        <dbReference type="PROSITE" id="PS51819"/>
    </source>
</evidence>
<accession>A0ABN3L478</accession>
<dbReference type="PANTHER" id="PTHR35908">
    <property type="entry name" value="HYPOTHETICAL FUSION PROTEIN"/>
    <property type="match status" value="1"/>
</dbReference>
<dbReference type="InterPro" id="IPR041581">
    <property type="entry name" value="Glyoxalase_6"/>
</dbReference>
<dbReference type="RefSeq" id="WP_344382058.1">
    <property type="nucleotide sequence ID" value="NZ_BAAATA010000005.1"/>
</dbReference>
<organism evidence="2 3">
    <name type="scientific">Streptomyces thermolineatus</name>
    <dbReference type="NCBI Taxonomy" id="44033"/>
    <lineage>
        <taxon>Bacteria</taxon>
        <taxon>Bacillati</taxon>
        <taxon>Actinomycetota</taxon>
        <taxon>Actinomycetes</taxon>
        <taxon>Kitasatosporales</taxon>
        <taxon>Streptomycetaceae</taxon>
        <taxon>Streptomyces</taxon>
    </lineage>
</organism>
<sequence length="126" mass="13988">MIAKMQVMVIDCPDPAALGRFYQQILGWELNEPDESWVTLTGGDGTTPLAFQKAPDHVPPRWPDSAHPQQMHLDLEVDTREDVERAQEQVVALGAVFLHDSGGEKRGFRVFADPAGHPFCLCYGQS</sequence>
<name>A0ABN3L478_9ACTN</name>
<dbReference type="Gene3D" id="3.10.180.10">
    <property type="entry name" value="2,3-Dihydroxybiphenyl 1,2-Dioxygenase, domain 1"/>
    <property type="match status" value="1"/>
</dbReference>
<dbReference type="EMBL" id="BAAATA010000005">
    <property type="protein sequence ID" value="GAA2477474.1"/>
    <property type="molecule type" value="Genomic_DNA"/>
</dbReference>
<dbReference type="Proteomes" id="UP001501358">
    <property type="component" value="Unassembled WGS sequence"/>
</dbReference>
<comment type="caution">
    <text evidence="2">The sequence shown here is derived from an EMBL/GenBank/DDBJ whole genome shotgun (WGS) entry which is preliminary data.</text>
</comment>
<dbReference type="CDD" id="cd06587">
    <property type="entry name" value="VOC"/>
    <property type="match status" value="1"/>
</dbReference>